<dbReference type="PANTHER" id="PTHR43401">
    <property type="entry name" value="L-THREONINE 3-DEHYDROGENASE"/>
    <property type="match status" value="1"/>
</dbReference>
<dbReference type="InterPro" id="IPR004627">
    <property type="entry name" value="L-Threonine_3-DHase"/>
</dbReference>
<dbReference type="Gene3D" id="3.40.50.720">
    <property type="entry name" value="NAD(P)-binding Rossmann-like Domain"/>
    <property type="match status" value="1"/>
</dbReference>
<evidence type="ECO:0000256" key="2">
    <source>
        <dbReference type="ARBA" id="ARBA00022723"/>
    </source>
</evidence>
<feature type="binding site" evidence="6">
    <location>
        <begin position="283"/>
        <end position="285"/>
    </location>
    <ligand>
        <name>NAD(+)</name>
        <dbReference type="ChEBI" id="CHEBI:57540"/>
    </ligand>
</feature>
<evidence type="ECO:0000313" key="11">
    <source>
        <dbReference type="Proteomes" id="UP000031465"/>
    </source>
</evidence>
<proteinExistence type="inferred from homology"/>
<dbReference type="GO" id="GO:0005737">
    <property type="term" value="C:cytoplasm"/>
    <property type="evidence" value="ECO:0007669"/>
    <property type="project" value="UniProtKB-SubCell"/>
</dbReference>
<dbReference type="Pfam" id="PF00107">
    <property type="entry name" value="ADH_zinc_N"/>
    <property type="match status" value="1"/>
</dbReference>
<evidence type="ECO:0000256" key="5">
    <source>
        <dbReference type="ARBA" id="ARBA00023027"/>
    </source>
</evidence>
<dbReference type="Gene3D" id="3.90.180.10">
    <property type="entry name" value="Medium-chain alcohol dehydrogenases, catalytic domain"/>
    <property type="match status" value="1"/>
</dbReference>
<evidence type="ECO:0000256" key="6">
    <source>
        <dbReference type="HAMAP-Rule" id="MF_00627"/>
    </source>
</evidence>
<comment type="function">
    <text evidence="6">Catalyzes the NAD(+)-dependent oxidation of L-threonine to 2-amino-3-ketobutyrate.</text>
</comment>
<dbReference type="SUPFAM" id="SSF51735">
    <property type="entry name" value="NAD(P)-binding Rossmann-fold domains"/>
    <property type="match status" value="1"/>
</dbReference>
<evidence type="ECO:0000259" key="8">
    <source>
        <dbReference type="Pfam" id="PF00107"/>
    </source>
</evidence>
<evidence type="ECO:0000259" key="9">
    <source>
        <dbReference type="Pfam" id="PF08240"/>
    </source>
</evidence>
<dbReference type="PROSITE" id="PS00059">
    <property type="entry name" value="ADH_ZINC"/>
    <property type="match status" value="1"/>
</dbReference>
<feature type="domain" description="Alcohol dehydrogenase-like N-terminal" evidence="9">
    <location>
        <begin position="46"/>
        <end position="157"/>
    </location>
</feature>
<feature type="domain" description="Alcohol dehydrogenase-like C-terminal" evidence="8">
    <location>
        <begin position="195"/>
        <end position="323"/>
    </location>
</feature>
<evidence type="ECO:0000256" key="3">
    <source>
        <dbReference type="ARBA" id="ARBA00022833"/>
    </source>
</evidence>
<feature type="active site" description="Charge relay system" evidence="6">
    <location>
        <position position="61"/>
    </location>
</feature>
<feature type="binding site" evidence="6">
    <location>
        <position position="120"/>
    </location>
    <ligand>
        <name>Zn(2+)</name>
        <dbReference type="ChEBI" id="CHEBI:29105"/>
        <label>2</label>
    </ligand>
</feature>
<feature type="binding site" evidence="6">
    <location>
        <begin position="307"/>
        <end position="308"/>
    </location>
    <ligand>
        <name>NAD(+)</name>
        <dbReference type="ChEBI" id="CHEBI:57540"/>
    </ligand>
</feature>
<dbReference type="PATRIC" id="fig|362787.3.peg.901"/>
<dbReference type="InterPro" id="IPR050129">
    <property type="entry name" value="Zn_alcohol_dh"/>
</dbReference>
<comment type="subunit">
    <text evidence="6">Homotetramer.</text>
</comment>
<reference evidence="10 11" key="1">
    <citation type="journal article" date="2014" name="Mol. Biol. Evol.">
        <title>Massive expansion of Ubiquitination-related gene families within the Chlamydiae.</title>
        <authorList>
            <person name="Domman D."/>
            <person name="Collingro A."/>
            <person name="Lagkouvardos I."/>
            <person name="Gehre L."/>
            <person name="Weinmaier T."/>
            <person name="Rattei T."/>
            <person name="Subtil A."/>
            <person name="Horn M."/>
        </authorList>
    </citation>
    <scope>NUCLEOTIDE SEQUENCE [LARGE SCALE GENOMIC DNA]</scope>
    <source>
        <strain evidence="10 11">EI2</strain>
    </source>
</reference>
<feature type="binding site" evidence="6">
    <location>
        <position position="216"/>
    </location>
    <ligand>
        <name>NAD(+)</name>
        <dbReference type="ChEBI" id="CHEBI:57540"/>
    </ligand>
</feature>
<keyword evidence="4 6" id="KW-0560">Oxidoreductase</keyword>
<comment type="similarity">
    <text evidence="6">Belongs to the zinc-containing alcohol dehydrogenase family.</text>
</comment>
<dbReference type="Pfam" id="PF08240">
    <property type="entry name" value="ADH_N"/>
    <property type="match status" value="1"/>
</dbReference>
<keyword evidence="2 6" id="KW-0479">Metal-binding</keyword>
<feature type="binding site" evidence="6">
    <location>
        <position position="59"/>
    </location>
    <ligand>
        <name>Zn(2+)</name>
        <dbReference type="ChEBI" id="CHEBI:29105"/>
        <label>1</label>
        <note>catalytic</note>
    </ligand>
</feature>
<feature type="binding site" evidence="6">
    <location>
        <position position="196"/>
    </location>
    <ligand>
        <name>NAD(+)</name>
        <dbReference type="ChEBI" id="CHEBI:57540"/>
    </ligand>
</feature>
<dbReference type="EC" id="1.1.1.103" evidence="6 7"/>
<accession>A0A0C1H3U0</accession>
<dbReference type="HAMAP" id="MF_00627">
    <property type="entry name" value="Thr_dehydrog"/>
    <property type="match status" value="1"/>
</dbReference>
<comment type="catalytic activity">
    <reaction evidence="6">
        <text>L-threonine + NAD(+) = (2S)-2-amino-3-oxobutanoate + NADH + H(+)</text>
        <dbReference type="Rhea" id="RHEA:13161"/>
        <dbReference type="ChEBI" id="CHEBI:15378"/>
        <dbReference type="ChEBI" id="CHEBI:57540"/>
        <dbReference type="ChEBI" id="CHEBI:57926"/>
        <dbReference type="ChEBI" id="CHEBI:57945"/>
        <dbReference type="ChEBI" id="CHEBI:78948"/>
        <dbReference type="EC" id="1.1.1.103"/>
    </reaction>
</comment>
<dbReference type="InterPro" id="IPR002328">
    <property type="entry name" value="ADH_Zn_CS"/>
</dbReference>
<keyword evidence="5 6" id="KW-0520">NAD</keyword>
<dbReference type="UniPathway" id="UPA00046">
    <property type="reaction ID" value="UER00505"/>
</dbReference>
<dbReference type="InterPro" id="IPR013149">
    <property type="entry name" value="ADH-like_C"/>
</dbReference>
<keyword evidence="3 6" id="KW-0862">Zinc</keyword>
<dbReference type="PANTHER" id="PTHR43401:SF2">
    <property type="entry name" value="L-THREONINE 3-DEHYDROGENASE"/>
    <property type="match status" value="1"/>
</dbReference>
<comment type="caution">
    <text evidence="10">The sequence shown here is derived from an EMBL/GenBank/DDBJ whole genome shotgun (WGS) entry which is preliminary data.</text>
</comment>
<feature type="site" description="Important for catalytic activity for the proton relay mechanism but does not participate directly in the coordination of zinc atom" evidence="6">
    <location>
        <position position="169"/>
    </location>
</feature>
<organism evidence="10 11">
    <name type="scientific">Candidatus Protochlamydia amoebophila</name>
    <dbReference type="NCBI Taxonomy" id="362787"/>
    <lineage>
        <taxon>Bacteria</taxon>
        <taxon>Pseudomonadati</taxon>
        <taxon>Chlamydiota</taxon>
        <taxon>Chlamydiia</taxon>
        <taxon>Parachlamydiales</taxon>
        <taxon>Parachlamydiaceae</taxon>
        <taxon>Candidatus Protochlamydia</taxon>
    </lineage>
</organism>
<gene>
    <name evidence="6 10" type="primary">tdh</name>
    <name evidence="10" type="ORF">DB44_CN00050</name>
</gene>
<dbReference type="GO" id="GO:0008743">
    <property type="term" value="F:L-threonine 3-dehydrogenase activity"/>
    <property type="evidence" value="ECO:0007669"/>
    <property type="project" value="UniProtKB-UniRule"/>
</dbReference>
<sequence length="362" mass="39801">MISYADYNSPSSKNHIEGLFMKALVKKISAPGLWMENLPIPSHVKDDEVLIKTIKTSICGTDVHIYKWDAWAQKNVPVPLVIGHEFIGEIAEFGKNVKGFKIGERVCGEGHIVCNQCPNCRMGRKHVCMHTKGLGYHISGCFAEYFVLPAENVFSLPPSISDDLGAIFDPYGNAVHTTLAFNLIGEDVLITGAGPIGIMAAAIAKQAGARHIVITDVNDYRLDLARTMGVSHAINVNRESLDNFMQSLGIKYGFTVGLEMSGHPDGLKTLTEKIRHGGNIALLGILPPATSIDWNLVIFKMLTLKGIYGREIFSTWYQMVHLLEIGLNLAPIITHHFSVDNFEKGFDVMLSGQSGKVILDWV</sequence>
<dbReference type="EMBL" id="JSAN01000060">
    <property type="protein sequence ID" value="KIC72199.1"/>
    <property type="molecule type" value="Genomic_DNA"/>
</dbReference>
<dbReference type="AlphaFoldDB" id="A0A0C1H3U0"/>
<evidence type="ECO:0000256" key="4">
    <source>
        <dbReference type="ARBA" id="ARBA00023002"/>
    </source>
</evidence>
<feature type="binding site" evidence="6">
    <location>
        <position position="128"/>
    </location>
    <ligand>
        <name>Zn(2+)</name>
        <dbReference type="ChEBI" id="CHEBI:29105"/>
        <label>2</label>
    </ligand>
</feature>
<dbReference type="NCBIfam" id="NF003808">
    <property type="entry name" value="PRK05396.1"/>
    <property type="match status" value="1"/>
</dbReference>
<feature type="binding site" evidence="6">
    <location>
        <position position="117"/>
    </location>
    <ligand>
        <name>Zn(2+)</name>
        <dbReference type="ChEBI" id="CHEBI:29105"/>
        <label>2</label>
    </ligand>
</feature>
<comment type="subcellular location">
    <subcellularLocation>
        <location evidence="6">Cytoplasm</location>
    </subcellularLocation>
</comment>
<comment type="pathway">
    <text evidence="6">Amino-acid degradation; L-threonine degradation via oxydo-reductase pathway; glycine from L-threonine: step 1/2.</text>
</comment>
<dbReference type="GO" id="GO:0008270">
    <property type="term" value="F:zinc ion binding"/>
    <property type="evidence" value="ECO:0007669"/>
    <property type="project" value="UniProtKB-UniRule"/>
</dbReference>
<feature type="binding site" evidence="6">
    <location>
        <position position="114"/>
    </location>
    <ligand>
        <name>Zn(2+)</name>
        <dbReference type="ChEBI" id="CHEBI:29105"/>
        <label>2</label>
    </ligand>
</feature>
<dbReference type="GO" id="GO:0019518">
    <property type="term" value="P:L-threonine catabolic process to glycine"/>
    <property type="evidence" value="ECO:0007669"/>
    <property type="project" value="UniProtKB-UniPathway"/>
</dbReference>
<feature type="binding site" evidence="6">
    <location>
        <position position="84"/>
    </location>
    <ligand>
        <name>Zn(2+)</name>
        <dbReference type="ChEBI" id="CHEBI:29105"/>
        <label>1</label>
        <note>catalytic</note>
    </ligand>
</feature>
<evidence type="ECO:0000313" key="10">
    <source>
        <dbReference type="EMBL" id="KIC72199.1"/>
    </source>
</evidence>
<keyword evidence="1 6" id="KW-0963">Cytoplasm</keyword>
<feature type="binding site" evidence="6">
    <location>
        <position position="85"/>
    </location>
    <ligand>
        <name>Zn(2+)</name>
        <dbReference type="ChEBI" id="CHEBI:29105"/>
        <label>1</label>
        <note>catalytic</note>
    </ligand>
</feature>
<dbReference type="InterPro" id="IPR013154">
    <property type="entry name" value="ADH-like_N"/>
</dbReference>
<comment type="cofactor">
    <cofactor evidence="6">
        <name>Zn(2+)</name>
        <dbReference type="ChEBI" id="CHEBI:29105"/>
    </cofactor>
    <text evidence="6">Binds 2 Zn(2+) ions per subunit.</text>
</comment>
<evidence type="ECO:0000256" key="1">
    <source>
        <dbReference type="ARBA" id="ARBA00022490"/>
    </source>
</evidence>
<protein>
    <recommendedName>
        <fullName evidence="6 7">L-threonine 3-dehydrogenase</fullName>
        <shortName evidence="6">TDH</shortName>
        <ecNumber evidence="6 7">1.1.1.103</ecNumber>
    </recommendedName>
</protein>
<dbReference type="SUPFAM" id="SSF50129">
    <property type="entry name" value="GroES-like"/>
    <property type="match status" value="1"/>
</dbReference>
<dbReference type="NCBIfam" id="TIGR00692">
    <property type="entry name" value="tdh"/>
    <property type="match status" value="1"/>
</dbReference>
<dbReference type="Proteomes" id="UP000031465">
    <property type="component" value="Unassembled WGS sequence"/>
</dbReference>
<dbReference type="InterPro" id="IPR036291">
    <property type="entry name" value="NAD(P)-bd_dom_sf"/>
</dbReference>
<feature type="binding site" evidence="6">
    <location>
        <position position="221"/>
    </location>
    <ligand>
        <name>NAD(+)</name>
        <dbReference type="ChEBI" id="CHEBI:57540"/>
    </ligand>
</feature>
<name>A0A0C1H3U0_9BACT</name>
<feature type="active site" description="Charge relay system" evidence="6">
    <location>
        <position position="64"/>
    </location>
</feature>
<evidence type="ECO:0000256" key="7">
    <source>
        <dbReference type="NCBIfam" id="TIGR00692"/>
    </source>
</evidence>
<dbReference type="InterPro" id="IPR011032">
    <property type="entry name" value="GroES-like_sf"/>
</dbReference>